<dbReference type="CDD" id="cd00885">
    <property type="entry name" value="cinA"/>
    <property type="match status" value="1"/>
</dbReference>
<dbReference type="SUPFAM" id="SSF53218">
    <property type="entry name" value="Molybdenum cofactor biosynthesis proteins"/>
    <property type="match status" value="1"/>
</dbReference>
<dbReference type="HAMAP" id="MF_00226_B">
    <property type="entry name" value="CinA_B"/>
    <property type="match status" value="1"/>
</dbReference>
<keyword evidence="4" id="KW-1185">Reference proteome</keyword>
<dbReference type="Pfam" id="PF02464">
    <property type="entry name" value="CinA"/>
    <property type="match status" value="1"/>
</dbReference>
<comment type="caution">
    <text evidence="3">The sequence shown here is derived from an EMBL/GenBank/DDBJ whole genome shotgun (WGS) entry which is preliminary data.</text>
</comment>
<dbReference type="RefSeq" id="WP_131235815.1">
    <property type="nucleotide sequence ID" value="NZ_SJTH01000002.1"/>
</dbReference>
<reference evidence="3 4" key="1">
    <citation type="submission" date="2019-03" db="EMBL/GenBank/DDBJ databases">
        <authorList>
            <person name="Jensen L."/>
            <person name="Storgaard J."/>
            <person name="Sulaj E."/>
            <person name="Schramm A."/>
            <person name="Marshall I.P.G."/>
        </authorList>
    </citation>
    <scope>NUCLEOTIDE SEQUENCE [LARGE SCALE GENOMIC DNA]</scope>
    <source>
        <strain evidence="3 4">2017H2G3</strain>
    </source>
</reference>
<dbReference type="Gene3D" id="3.90.950.20">
    <property type="entry name" value="CinA-like"/>
    <property type="match status" value="1"/>
</dbReference>
<feature type="domain" description="MoaB/Mog" evidence="2">
    <location>
        <begin position="4"/>
        <end position="170"/>
    </location>
</feature>
<dbReference type="PIRSF" id="PIRSF006728">
    <property type="entry name" value="CinA"/>
    <property type="match status" value="1"/>
</dbReference>
<evidence type="ECO:0000259" key="2">
    <source>
        <dbReference type="SMART" id="SM00852"/>
    </source>
</evidence>
<gene>
    <name evidence="1" type="primary">cinA</name>
    <name evidence="3" type="ORF">E0Y62_01410</name>
</gene>
<dbReference type="OrthoDB" id="9801454at2"/>
<dbReference type="Gene3D" id="3.40.980.10">
    <property type="entry name" value="MoaB/Mog-like domain"/>
    <property type="match status" value="1"/>
</dbReference>
<dbReference type="STRING" id="1742358.GCA_001439605_00874"/>
<dbReference type="InterPro" id="IPR036425">
    <property type="entry name" value="MoaB/Mog-like_dom_sf"/>
</dbReference>
<dbReference type="PANTHER" id="PTHR13939">
    <property type="entry name" value="NICOTINAMIDE-NUCLEOTIDE AMIDOHYDROLASE PNCC"/>
    <property type="match status" value="1"/>
</dbReference>
<dbReference type="InterPro" id="IPR008136">
    <property type="entry name" value="CinA_C"/>
</dbReference>
<dbReference type="InterPro" id="IPR050101">
    <property type="entry name" value="CinA"/>
</dbReference>
<dbReference type="Pfam" id="PF18146">
    <property type="entry name" value="CinA_KH"/>
    <property type="match status" value="1"/>
</dbReference>
<dbReference type="SMART" id="SM00852">
    <property type="entry name" value="MoCF_biosynth"/>
    <property type="match status" value="1"/>
</dbReference>
<dbReference type="InterPro" id="IPR008135">
    <property type="entry name" value="Competence-induced_CinA"/>
</dbReference>
<dbReference type="NCBIfam" id="TIGR00199">
    <property type="entry name" value="PncC_domain"/>
    <property type="match status" value="1"/>
</dbReference>
<dbReference type="Gene3D" id="3.30.70.2860">
    <property type="match status" value="1"/>
</dbReference>
<dbReference type="InterPro" id="IPR001453">
    <property type="entry name" value="MoaB/Mog_dom"/>
</dbReference>
<dbReference type="NCBIfam" id="TIGR00177">
    <property type="entry name" value="molyb_syn"/>
    <property type="match status" value="1"/>
</dbReference>
<organism evidence="3 4">
    <name type="scientific">Cytobacillus praedii</name>
    <dbReference type="NCBI Taxonomy" id="1742358"/>
    <lineage>
        <taxon>Bacteria</taxon>
        <taxon>Bacillati</taxon>
        <taxon>Bacillota</taxon>
        <taxon>Bacilli</taxon>
        <taxon>Bacillales</taxon>
        <taxon>Bacillaceae</taxon>
        <taxon>Cytobacillus</taxon>
    </lineage>
</organism>
<evidence type="ECO:0000313" key="4">
    <source>
        <dbReference type="Proteomes" id="UP000293846"/>
    </source>
</evidence>
<dbReference type="SUPFAM" id="SSF142433">
    <property type="entry name" value="CinA-like"/>
    <property type="match status" value="1"/>
</dbReference>
<dbReference type="AlphaFoldDB" id="A0A4R1AZ32"/>
<dbReference type="Proteomes" id="UP000293846">
    <property type="component" value="Unassembled WGS sequence"/>
</dbReference>
<evidence type="ECO:0000313" key="3">
    <source>
        <dbReference type="EMBL" id="TCJ05915.1"/>
    </source>
</evidence>
<dbReference type="EMBL" id="SJTH01000002">
    <property type="protein sequence ID" value="TCJ05915.1"/>
    <property type="molecule type" value="Genomic_DNA"/>
</dbReference>
<dbReference type="NCBIfam" id="NF001813">
    <property type="entry name" value="PRK00549.1"/>
    <property type="match status" value="1"/>
</dbReference>
<accession>A0A4R1AZ32</accession>
<proteinExistence type="inferred from homology"/>
<evidence type="ECO:0000256" key="1">
    <source>
        <dbReference type="HAMAP-Rule" id="MF_00226"/>
    </source>
</evidence>
<dbReference type="NCBIfam" id="TIGR00200">
    <property type="entry name" value="cinA_nterm"/>
    <property type="match status" value="1"/>
</dbReference>
<dbReference type="Pfam" id="PF00994">
    <property type="entry name" value="MoCF_biosynth"/>
    <property type="match status" value="1"/>
</dbReference>
<dbReference type="InterPro" id="IPR041424">
    <property type="entry name" value="CinA_KH"/>
</dbReference>
<sequence>MNAEIIAVGSELLLGQIVNTNARFLSRQLADLGINVFYHTCVGDNPNRLKAVIKIAEERSNLLIFTGGLGPTKDDLTKETIAKHVNKRLIMNNEALQSIELYFERTNRQMTENNKKQAIVLEDSHILPNEHGMAPGMLLEGGSHAYMLLPGPPKEMEPMFLKYGYPVLRSLLQEEDVILSRVLRFFGIGEAMLETEIEDLIDAQTNPTIAPLASDGEVTLRLTAKHKQMDTALRLLDETEKQILSRVGDYFYGYDETSLMHELIKYIKDKKLTIACAESLTGGMFQQVFTAIPGAGELLKGGVVCYTNEVKENVLNVQKTTIAENGVVSEQCARELAKNVASLMNADIGISFTGVAGPDELEGKPVGTVYIGISIKDEPVQVEKLNFGGTRDAIRVRSVKYGCHFLIKRLNGSQNAK</sequence>
<name>A0A4R1AZ32_9BACI</name>
<dbReference type="PANTHER" id="PTHR13939:SF0">
    <property type="entry name" value="NMN AMIDOHYDROLASE-LIKE PROTEIN YFAY"/>
    <property type="match status" value="1"/>
</dbReference>
<dbReference type="InterPro" id="IPR036653">
    <property type="entry name" value="CinA-like_C"/>
</dbReference>
<comment type="similarity">
    <text evidence="1">Belongs to the CinA family.</text>
</comment>
<protein>
    <recommendedName>
        <fullName evidence="1">Putative competence-damage inducible protein</fullName>
    </recommendedName>
</protein>